<evidence type="ECO:0000313" key="17">
    <source>
        <dbReference type="Proteomes" id="UP000002714"/>
    </source>
</evidence>
<dbReference type="Proteomes" id="UP000002714">
    <property type="component" value="Chromosome"/>
</dbReference>
<feature type="transmembrane region" description="Helical" evidence="14">
    <location>
        <begin position="6"/>
        <end position="29"/>
    </location>
</feature>
<comment type="similarity">
    <text evidence="3 14 15">Belongs to the HemJ family.</text>
</comment>
<evidence type="ECO:0000256" key="7">
    <source>
        <dbReference type="ARBA" id="ARBA00022692"/>
    </source>
</evidence>
<evidence type="ECO:0000256" key="15">
    <source>
        <dbReference type="PIRNR" id="PIRNR004638"/>
    </source>
</evidence>
<name>Q30TK9_SULDN</name>
<dbReference type="InterPro" id="IPR005265">
    <property type="entry name" value="HemJ-like"/>
</dbReference>
<dbReference type="EC" id="1.3.99.-" evidence="14 15"/>
<evidence type="ECO:0000256" key="9">
    <source>
        <dbReference type="ARBA" id="ARBA00022989"/>
    </source>
</evidence>
<keyword evidence="6 14" id="KW-0349">Heme</keyword>
<evidence type="ECO:0000256" key="10">
    <source>
        <dbReference type="ARBA" id="ARBA00023002"/>
    </source>
</evidence>
<gene>
    <name evidence="16" type="ordered locus">Suden_0391</name>
</gene>
<feature type="transmembrane region" description="Helical" evidence="14">
    <location>
        <begin position="119"/>
        <end position="137"/>
    </location>
</feature>
<comment type="cofactor">
    <cofactor evidence="14 15">
        <name>heme b</name>
        <dbReference type="ChEBI" id="CHEBI:60344"/>
    </cofactor>
    <text evidence="14 15">Binds 1 heme b (iron(II)-protoporphyrin IX) group per subunit.</text>
</comment>
<dbReference type="GO" id="GO:0070818">
    <property type="term" value="F:protoporphyrinogen oxidase activity"/>
    <property type="evidence" value="ECO:0007669"/>
    <property type="project" value="UniProtKB-UniRule"/>
</dbReference>
<evidence type="ECO:0000256" key="8">
    <source>
        <dbReference type="ARBA" id="ARBA00022723"/>
    </source>
</evidence>
<feature type="transmembrane region" description="Helical" evidence="14">
    <location>
        <begin position="50"/>
        <end position="71"/>
    </location>
</feature>
<dbReference type="RefSeq" id="WP_011372026.1">
    <property type="nucleotide sequence ID" value="NC_007575.1"/>
</dbReference>
<comment type="function">
    <text evidence="14 15">Catalyzes the oxidation of protoporphyrinogen IX to protoporphyrin IX.</text>
</comment>
<evidence type="ECO:0000313" key="16">
    <source>
        <dbReference type="EMBL" id="ABB43672.1"/>
    </source>
</evidence>
<comment type="catalytic activity">
    <reaction evidence="13 14 15">
        <text>protoporphyrinogen IX + 3 A = protoporphyrin IX + 3 AH2</text>
        <dbReference type="Rhea" id="RHEA:62000"/>
        <dbReference type="ChEBI" id="CHEBI:13193"/>
        <dbReference type="ChEBI" id="CHEBI:17499"/>
        <dbReference type="ChEBI" id="CHEBI:57306"/>
        <dbReference type="ChEBI" id="CHEBI:57307"/>
    </reaction>
</comment>
<evidence type="ECO:0000256" key="2">
    <source>
        <dbReference type="ARBA" id="ARBA00005073"/>
    </source>
</evidence>
<dbReference type="NCBIfam" id="TIGR00701">
    <property type="entry name" value="protoporphyrinogen oxidase HemJ"/>
    <property type="match status" value="1"/>
</dbReference>
<reference evidence="16 17" key="1">
    <citation type="journal article" date="2008" name="Appl. Environ. Microbiol.">
        <title>Genome of the epsilonproteobacterial chemolithoautotroph Sulfurimonas denitrificans.</title>
        <authorList>
            <person name="Sievert S.M."/>
            <person name="Scott K.M."/>
            <person name="Klotz M.G."/>
            <person name="Chain P.S.G."/>
            <person name="Hauser L.J."/>
            <person name="Hemp J."/>
            <person name="Huegler M."/>
            <person name="Land M."/>
            <person name="Lapidus A."/>
            <person name="Larimer F.W."/>
            <person name="Lucas S."/>
            <person name="Malfatti S.A."/>
            <person name="Meyer F."/>
            <person name="Paulsen I.T."/>
            <person name="Ren Q."/>
            <person name="Simon J."/>
            <person name="Bailey K."/>
            <person name="Diaz E."/>
            <person name="Fitzpatrick K.A."/>
            <person name="Glover B."/>
            <person name="Gwatney N."/>
            <person name="Korajkic A."/>
            <person name="Long A."/>
            <person name="Mobberley J.M."/>
            <person name="Pantry S.N."/>
            <person name="Pazder G."/>
            <person name="Peterson S."/>
            <person name="Quintanilla J.D."/>
            <person name="Sprinkle R."/>
            <person name="Stephens J."/>
            <person name="Thomas P."/>
            <person name="Vaughn R."/>
            <person name="Weber M.J."/>
            <person name="Wooten L.L."/>
        </authorList>
    </citation>
    <scope>NUCLEOTIDE SEQUENCE [LARGE SCALE GENOMIC DNA]</scope>
    <source>
        <strain evidence="17">ATCC 33889 / DSM 1251</strain>
    </source>
</reference>
<evidence type="ECO:0000256" key="4">
    <source>
        <dbReference type="ARBA" id="ARBA00017504"/>
    </source>
</evidence>
<comment type="pathway">
    <text evidence="2 14 15">Porphyrin-containing compound metabolism; protoporphyrin-IX biosynthesis; protoporphyrin-IX from protoporphyrinogen-IX: step 1/1.</text>
</comment>
<dbReference type="EMBL" id="CP000153">
    <property type="protein sequence ID" value="ABB43672.1"/>
    <property type="molecule type" value="Genomic_DNA"/>
</dbReference>
<proteinExistence type="inferred from homology"/>
<evidence type="ECO:0000256" key="11">
    <source>
        <dbReference type="ARBA" id="ARBA00023004"/>
    </source>
</evidence>
<dbReference type="HAMAP" id="MF_02239">
    <property type="entry name" value="HemJ"/>
    <property type="match status" value="1"/>
</dbReference>
<protein>
    <recommendedName>
        <fullName evidence="4 14">Protoporphyrinogen IX oxidase</fullName>
        <shortName evidence="14">PPO</shortName>
        <ecNumber evidence="14 15">1.3.99.-</ecNumber>
    </recommendedName>
</protein>
<evidence type="ECO:0000256" key="14">
    <source>
        <dbReference type="HAMAP-Rule" id="MF_02239"/>
    </source>
</evidence>
<dbReference type="PANTHER" id="PTHR40255">
    <property type="entry name" value="UPF0093 MEMBRANE PROTEIN SLR1790"/>
    <property type="match status" value="1"/>
</dbReference>
<dbReference type="UniPathway" id="UPA00251">
    <property type="reaction ID" value="UER00324"/>
</dbReference>
<dbReference type="STRING" id="326298.Suden_0391"/>
<keyword evidence="8 14" id="KW-0479">Metal-binding</keyword>
<dbReference type="GO" id="GO:0005886">
    <property type="term" value="C:plasma membrane"/>
    <property type="evidence" value="ECO:0007669"/>
    <property type="project" value="UniProtKB-SubCell"/>
</dbReference>
<evidence type="ECO:0000256" key="3">
    <source>
        <dbReference type="ARBA" id="ARBA00006501"/>
    </source>
</evidence>
<evidence type="ECO:0000256" key="13">
    <source>
        <dbReference type="ARBA" id="ARBA00048390"/>
    </source>
</evidence>
<dbReference type="PIRSF" id="PIRSF004638">
    <property type="entry name" value="UCP004638"/>
    <property type="match status" value="1"/>
</dbReference>
<dbReference type="PANTHER" id="PTHR40255:SF1">
    <property type="entry name" value="PROTOPORPHYRINOGEN IX OXIDASE"/>
    <property type="match status" value="1"/>
</dbReference>
<evidence type="ECO:0000256" key="6">
    <source>
        <dbReference type="ARBA" id="ARBA00022617"/>
    </source>
</evidence>
<dbReference type="OrthoDB" id="9800824at2"/>
<evidence type="ECO:0000256" key="5">
    <source>
        <dbReference type="ARBA" id="ARBA00022475"/>
    </source>
</evidence>
<dbReference type="Pfam" id="PF03653">
    <property type="entry name" value="UPF0093"/>
    <property type="match status" value="1"/>
</dbReference>
<comment type="subcellular location">
    <subcellularLocation>
        <location evidence="1 14">Cell membrane</location>
        <topology evidence="1 14">Multi-pass membrane protein</topology>
    </subcellularLocation>
</comment>
<keyword evidence="5 14" id="KW-1003">Cell membrane</keyword>
<dbReference type="eggNOG" id="COG1981">
    <property type="taxonomic scope" value="Bacteria"/>
</dbReference>
<dbReference type="KEGG" id="tdn:Suden_0391"/>
<feature type="binding site" description="axial binding residue" evidence="14">
    <location>
        <position position="9"/>
    </location>
    <ligand>
        <name>heme</name>
        <dbReference type="ChEBI" id="CHEBI:30413"/>
    </ligand>
    <ligandPart>
        <name>Fe</name>
        <dbReference type="ChEBI" id="CHEBI:18248"/>
    </ligandPart>
</feature>
<organism evidence="16 17">
    <name type="scientific">Sulfurimonas denitrificans (strain ATCC 33889 / DSM 1251)</name>
    <name type="common">Thiomicrospira denitrificans (strain ATCC 33889 / DSM 1251)</name>
    <dbReference type="NCBI Taxonomy" id="326298"/>
    <lineage>
        <taxon>Bacteria</taxon>
        <taxon>Pseudomonadati</taxon>
        <taxon>Campylobacterota</taxon>
        <taxon>Epsilonproteobacteria</taxon>
        <taxon>Campylobacterales</taxon>
        <taxon>Sulfurimonadaceae</taxon>
        <taxon>Sulfurimonas</taxon>
    </lineage>
</organism>
<dbReference type="GO" id="GO:0046872">
    <property type="term" value="F:metal ion binding"/>
    <property type="evidence" value="ECO:0007669"/>
    <property type="project" value="UniProtKB-UniRule"/>
</dbReference>
<feature type="binding site" description="axial binding residue" evidence="14">
    <location>
        <position position="84"/>
    </location>
    <ligand>
        <name>heme</name>
        <dbReference type="ChEBI" id="CHEBI:30413"/>
    </ligand>
    <ligandPart>
        <name>Fe</name>
        <dbReference type="ChEBI" id="CHEBI:18248"/>
    </ligandPart>
</feature>
<comment type="subunit">
    <text evidence="14">Homodimer.</text>
</comment>
<evidence type="ECO:0000256" key="12">
    <source>
        <dbReference type="ARBA" id="ARBA00023136"/>
    </source>
</evidence>
<keyword evidence="12 14" id="KW-0472">Membrane</keyword>
<sequence>MYSWIVWFHILSFISWYAVLFYLPRLFVYHAENADNEGFVKVVKVMEMKIYKYIGVPAMWATLLSGTYLAIELGFSGNAWLHAKILFVVILVAYFFSLGYFREKFLNDECKKSGKFFRAYNEVPTILLLVIVAMVIIKPF</sequence>
<keyword evidence="10 14" id="KW-0560">Oxidoreductase</keyword>
<feature type="transmembrane region" description="Helical" evidence="14">
    <location>
        <begin position="77"/>
        <end position="98"/>
    </location>
</feature>
<keyword evidence="11 14" id="KW-0408">Iron</keyword>
<evidence type="ECO:0000256" key="1">
    <source>
        <dbReference type="ARBA" id="ARBA00004651"/>
    </source>
</evidence>
<dbReference type="GO" id="GO:0006782">
    <property type="term" value="P:protoporphyrinogen IX biosynthetic process"/>
    <property type="evidence" value="ECO:0007669"/>
    <property type="project" value="UniProtKB-UniRule"/>
</dbReference>
<keyword evidence="17" id="KW-1185">Reference proteome</keyword>
<keyword evidence="7 14" id="KW-0812">Transmembrane</keyword>
<dbReference type="HOGENOM" id="CLU_125006_1_0_7"/>
<keyword evidence="9 14" id="KW-1133">Transmembrane helix</keyword>
<accession>Q30TK9</accession>
<dbReference type="AlphaFoldDB" id="Q30TK9"/>